<comment type="caution">
    <text evidence="1">The sequence shown here is derived from an EMBL/GenBank/DDBJ whole genome shotgun (WGS) entry which is preliminary data.</text>
</comment>
<organism evidence="1 2">
    <name type="scientific">Paramecium sonneborni</name>
    <dbReference type="NCBI Taxonomy" id="65129"/>
    <lineage>
        <taxon>Eukaryota</taxon>
        <taxon>Sar</taxon>
        <taxon>Alveolata</taxon>
        <taxon>Ciliophora</taxon>
        <taxon>Intramacronucleata</taxon>
        <taxon>Oligohymenophorea</taxon>
        <taxon>Peniculida</taxon>
        <taxon>Parameciidae</taxon>
        <taxon>Paramecium</taxon>
    </lineage>
</organism>
<dbReference type="Proteomes" id="UP000692954">
    <property type="component" value="Unassembled WGS sequence"/>
</dbReference>
<reference evidence="1" key="1">
    <citation type="submission" date="2021-01" db="EMBL/GenBank/DDBJ databases">
        <authorList>
            <consortium name="Genoscope - CEA"/>
            <person name="William W."/>
        </authorList>
    </citation>
    <scope>NUCLEOTIDE SEQUENCE</scope>
</reference>
<proteinExistence type="predicted"/>
<dbReference type="AlphaFoldDB" id="A0A8S1RPJ9"/>
<protein>
    <submittedName>
        <fullName evidence="1">Uncharacterized protein</fullName>
    </submittedName>
</protein>
<evidence type="ECO:0000313" key="1">
    <source>
        <dbReference type="EMBL" id="CAD8130086.1"/>
    </source>
</evidence>
<dbReference type="EMBL" id="CAJJDN010000262">
    <property type="protein sequence ID" value="CAD8130086.1"/>
    <property type="molecule type" value="Genomic_DNA"/>
</dbReference>
<gene>
    <name evidence="1" type="ORF">PSON_ATCC_30995.1.T2620001</name>
</gene>
<keyword evidence="2" id="KW-1185">Reference proteome</keyword>
<accession>A0A8S1RPJ9</accession>
<sequence>MNRIMRDDIFIIDIQLQCRICIKDIGLQLLQEIEASLLDCNYHYYDQKKGMLQLLFVIEKHKIQINIQICRYCHKCISADEYLKLISKILNKELQQLILESYKVKRMLGFLCQFYCCQQQSSIITPVSGEVEPMTVCTFMRNIYNIQKKIQNSQFTLILG</sequence>
<evidence type="ECO:0000313" key="2">
    <source>
        <dbReference type="Proteomes" id="UP000692954"/>
    </source>
</evidence>
<name>A0A8S1RPJ9_9CILI</name>